<protein>
    <submittedName>
        <fullName evidence="1">Uncharacterized protein</fullName>
    </submittedName>
</protein>
<keyword evidence="2" id="KW-1185">Reference proteome</keyword>
<dbReference type="EMBL" id="LR593887">
    <property type="protein sequence ID" value="VTS07712.1"/>
    <property type="molecule type" value="Genomic_DNA"/>
</dbReference>
<evidence type="ECO:0000313" key="1">
    <source>
        <dbReference type="EMBL" id="VIP05178.1"/>
    </source>
</evidence>
<name>A0A6C2YTV8_9BACT</name>
<organism evidence="1">
    <name type="scientific">Tuwongella immobilis</name>
    <dbReference type="NCBI Taxonomy" id="692036"/>
    <lineage>
        <taxon>Bacteria</taxon>
        <taxon>Pseudomonadati</taxon>
        <taxon>Planctomycetota</taxon>
        <taxon>Planctomycetia</taxon>
        <taxon>Gemmatales</taxon>
        <taxon>Gemmataceae</taxon>
        <taxon>Tuwongella</taxon>
    </lineage>
</organism>
<accession>A0A6C2YTV8</accession>
<dbReference type="EMBL" id="LR586016">
    <property type="protein sequence ID" value="VIP05178.1"/>
    <property type="molecule type" value="Genomic_DNA"/>
</dbReference>
<evidence type="ECO:0000313" key="2">
    <source>
        <dbReference type="Proteomes" id="UP000464378"/>
    </source>
</evidence>
<sequence length="292" mass="32172">MAISRMRWHMGILALLAMMGMVRIAAGDDEKDVLLEQKKALATVQKMLQLPPTGVIETKSLMVVSDLTVDKLRPMGPVLEKAYQMAVNVLAFEPEEKTWEGKIAIYVFSDRDKYETFVEKYEKRGLKNRDESASSQISGTSPHVAVTVARGEGSGSLELRGGFELCGLLMRTKTSVSETPRWVTEGFGRAVMTRANPARYASERAAMKKVARARAMSTLWAENQPEDTYLLGASFMDFMAFGTEKGMLAEFVGGYISGENDAPPDMKAAIEATGMMPEQAEAAWKRFAATSK</sequence>
<dbReference type="KEGG" id="tim:GMBLW1_40150"/>
<dbReference type="AlphaFoldDB" id="A0A6C2YTV8"/>
<dbReference type="InParanoid" id="A0A6C2YTV8"/>
<gene>
    <name evidence="1" type="ORF">GMBLW1_40150</name>
</gene>
<reference evidence="1" key="1">
    <citation type="submission" date="2019-04" db="EMBL/GenBank/DDBJ databases">
        <authorList>
            <consortium name="Science for Life Laboratories"/>
        </authorList>
    </citation>
    <scope>NUCLEOTIDE SEQUENCE</scope>
    <source>
        <strain evidence="1">MBLW1</strain>
    </source>
</reference>
<proteinExistence type="predicted"/>
<dbReference type="Proteomes" id="UP000464378">
    <property type="component" value="Chromosome"/>
</dbReference>